<reference evidence="1" key="1">
    <citation type="submission" date="2020-10" db="EMBL/GenBank/DDBJ databases">
        <authorList>
            <person name="Gilroy R."/>
        </authorList>
    </citation>
    <scope>NUCLEOTIDE SEQUENCE</scope>
    <source>
        <strain evidence="1">ChiSjej3B21-11622</strain>
    </source>
</reference>
<organism evidence="1 2">
    <name type="scientific">Candidatus Limivivens merdigallinarum</name>
    <dbReference type="NCBI Taxonomy" id="2840859"/>
    <lineage>
        <taxon>Bacteria</taxon>
        <taxon>Bacillati</taxon>
        <taxon>Bacillota</taxon>
        <taxon>Clostridia</taxon>
        <taxon>Lachnospirales</taxon>
        <taxon>Lachnospiraceae</taxon>
        <taxon>Lachnospiraceae incertae sedis</taxon>
        <taxon>Candidatus Limivivens</taxon>
    </lineage>
</organism>
<evidence type="ECO:0000313" key="2">
    <source>
        <dbReference type="Proteomes" id="UP000886886"/>
    </source>
</evidence>
<evidence type="ECO:0000313" key="1">
    <source>
        <dbReference type="EMBL" id="HIQ95247.1"/>
    </source>
</evidence>
<protein>
    <submittedName>
        <fullName evidence="1">Cytidylate kinase-like family protein</fullName>
    </submittedName>
</protein>
<dbReference type="Pfam" id="PF13189">
    <property type="entry name" value="Cytidylate_kin2"/>
    <property type="match status" value="1"/>
</dbReference>
<dbReference type="Proteomes" id="UP000886886">
    <property type="component" value="Unassembled WGS sequence"/>
</dbReference>
<sequence length="200" mass="23372">MNKIITVGREFGSGGRELGKRLADLLHIAYYDKEIVTEIAKKTSLAESYVHQVMEHNPTIYYPITIGHSFYPMVNPIMDLNNSIYVEQSRIIKEMADESDCVIVGRCADYILRERKPMRLFVYADMQFKMDRCRKKAPSDEEPLSDKELKQHITSIDKNRSKYYQFFTGQKWGERINYDFCINTTNLSIKEVALAISRMF</sequence>
<keyword evidence="1" id="KW-0808">Transferase</keyword>
<comment type="caution">
    <text evidence="1">The sequence shown here is derived from an EMBL/GenBank/DDBJ whole genome shotgun (WGS) entry which is preliminary data.</text>
</comment>
<accession>A0A9D0ZT95</accession>
<dbReference type="InterPro" id="IPR027417">
    <property type="entry name" value="P-loop_NTPase"/>
</dbReference>
<proteinExistence type="predicted"/>
<dbReference type="AlphaFoldDB" id="A0A9D0ZT95"/>
<dbReference type="Gene3D" id="3.40.50.300">
    <property type="entry name" value="P-loop containing nucleotide triphosphate hydrolases"/>
    <property type="match status" value="1"/>
</dbReference>
<dbReference type="GO" id="GO:0016301">
    <property type="term" value="F:kinase activity"/>
    <property type="evidence" value="ECO:0007669"/>
    <property type="project" value="UniProtKB-KW"/>
</dbReference>
<reference evidence="1" key="2">
    <citation type="journal article" date="2021" name="PeerJ">
        <title>Extensive microbial diversity within the chicken gut microbiome revealed by metagenomics and culture.</title>
        <authorList>
            <person name="Gilroy R."/>
            <person name="Ravi A."/>
            <person name="Getino M."/>
            <person name="Pursley I."/>
            <person name="Horton D.L."/>
            <person name="Alikhan N.F."/>
            <person name="Baker D."/>
            <person name="Gharbi K."/>
            <person name="Hall N."/>
            <person name="Watson M."/>
            <person name="Adriaenssens E.M."/>
            <person name="Foster-Nyarko E."/>
            <person name="Jarju S."/>
            <person name="Secka A."/>
            <person name="Antonio M."/>
            <person name="Oren A."/>
            <person name="Chaudhuri R.R."/>
            <person name="La Ragione R."/>
            <person name="Hildebrand F."/>
            <person name="Pallen M.J."/>
        </authorList>
    </citation>
    <scope>NUCLEOTIDE SEQUENCE</scope>
    <source>
        <strain evidence="1">ChiSjej3B21-11622</strain>
    </source>
</reference>
<keyword evidence="1" id="KW-0418">Kinase</keyword>
<gene>
    <name evidence="1" type="ORF">IAB26_01665</name>
</gene>
<dbReference type="EMBL" id="DVFT01000023">
    <property type="protein sequence ID" value="HIQ95247.1"/>
    <property type="molecule type" value="Genomic_DNA"/>
</dbReference>
<name>A0A9D0ZT95_9FIRM</name>